<keyword evidence="4" id="KW-0547">Nucleotide-binding</keyword>
<protein>
    <submittedName>
        <fullName evidence="7">Disease resistance protein</fullName>
    </submittedName>
</protein>
<accession>A0A200Q5N6</accession>
<keyword evidence="3" id="KW-0677">Repeat</keyword>
<dbReference type="InterPro" id="IPR042197">
    <property type="entry name" value="Apaf_helical"/>
</dbReference>
<keyword evidence="4" id="KW-0067">ATP-binding</keyword>
<dbReference type="InterPro" id="IPR003591">
    <property type="entry name" value="Leu-rich_rpt_typical-subtyp"/>
</dbReference>
<dbReference type="Gene3D" id="3.40.50.300">
    <property type="entry name" value="P-loop containing nucleotide triphosphate hydrolases"/>
    <property type="match status" value="1"/>
</dbReference>
<dbReference type="InterPro" id="IPR057135">
    <property type="entry name" value="At4g27190-like_LRR"/>
</dbReference>
<evidence type="ECO:0000259" key="5">
    <source>
        <dbReference type="Pfam" id="PF00931"/>
    </source>
</evidence>
<evidence type="ECO:0000259" key="6">
    <source>
        <dbReference type="Pfam" id="PF23247"/>
    </source>
</evidence>
<dbReference type="GO" id="GO:0005524">
    <property type="term" value="F:ATP binding"/>
    <property type="evidence" value="ECO:0007669"/>
    <property type="project" value="UniProtKB-KW"/>
</dbReference>
<gene>
    <name evidence="7" type="ORF">BVC80_1389g7</name>
</gene>
<feature type="domain" description="NB-ARC" evidence="5">
    <location>
        <begin position="55"/>
        <end position="224"/>
    </location>
</feature>
<sequence length="905" mass="102382">MRYDLGRKAGKKMVTIDGLLTQGKSFNEVSIPSSLEGIDELGPITQDFVDFNSRESVKNEVMAALKDEETYLIGVHGMGGVGKTMLMNQMRKQVQEEKLFDKVILTTVSHNIDMKMIQSEIAERLILNQLKEKESISLRAEILSVRLKQEKSILVILDDLSSANLDLLPQLGIVYGENGHKGGCKVVITSRSYDVCNSMLCQKTIQVRVLSDEEAWNLFKKNAGDVVESPALETLARGIVKQCKGLPIALHTLGRALRNNEDKLMWKETASQLANNCDDVILGDLDQIKRTLHTVLKKLIASSLLMSAIHHYRNAGNISFRMHDIVRDVAILIASEEGNGVFVKAGKGLSKWPKMGSLLSGKCLRLSLMRNEISVLPDQLPELPHLLSLSFEGNKALKKFPDGFFQTMGSLTTLDLRQTGISSLPSSFLFLQNLRSLYLDSSDFSQFKDIAEIGKLKNLEMLSLKNCKLHNFPEEFGGLTTLKLLDLGDNKLKVVPPNVISRLSRLEYLDMGGSLNYDKWEIEGDWENGTNASLAEVTSLHSLSTVKLKLNKKSTEKDFKHQRCISFRIDMDMIYYGYCTLSLTPLFPICDSIKELLRRVERLIASDCTTCLNSLGQLVSLGVVEENIALERLVIKSMDKMKQIVNGPIPVEYNCPELKDVFNLEEESEFLVIEEGSVDDDTFFRLREIHLYLLPNLETIFMPNGVNISLGCVENLKIVKIFECHKLRYLFSTAMLRSLQQLEELEIEWCYSMVSIIKSEAEIVVEDHQAVLVPAPDHNNITTTTTLPQTIFPNLKVLIIRDCKSLRQLWDGKDFEDFINVQKHENNDEQLIIQQVLHHDKKPIVLPLLNHFDSPGHTPSGKDLRSHACNPYSRREKLFEGYTFNDALYSEGRLLMKRSGWRRRG</sequence>
<dbReference type="InterPro" id="IPR001611">
    <property type="entry name" value="Leu-rich_rpt"/>
</dbReference>
<keyword evidence="2" id="KW-0433">Leucine-rich repeat</keyword>
<dbReference type="Pfam" id="PF00931">
    <property type="entry name" value="NB-ARC"/>
    <property type="match status" value="1"/>
</dbReference>
<dbReference type="SMART" id="SM00369">
    <property type="entry name" value="LRR_TYP"/>
    <property type="match status" value="4"/>
</dbReference>
<evidence type="ECO:0000256" key="3">
    <source>
        <dbReference type="ARBA" id="ARBA00022737"/>
    </source>
</evidence>
<dbReference type="AlphaFoldDB" id="A0A200Q5N6"/>
<dbReference type="OrthoDB" id="3794806at2759"/>
<dbReference type="PANTHER" id="PTHR33463">
    <property type="entry name" value="NB-ARC DOMAIN-CONTAINING PROTEIN-RELATED"/>
    <property type="match status" value="1"/>
</dbReference>
<evidence type="ECO:0000313" key="8">
    <source>
        <dbReference type="Proteomes" id="UP000195402"/>
    </source>
</evidence>
<organism evidence="7 8">
    <name type="scientific">Macleaya cordata</name>
    <name type="common">Five-seeded plume-poppy</name>
    <name type="synonym">Bocconia cordata</name>
    <dbReference type="NCBI Taxonomy" id="56857"/>
    <lineage>
        <taxon>Eukaryota</taxon>
        <taxon>Viridiplantae</taxon>
        <taxon>Streptophyta</taxon>
        <taxon>Embryophyta</taxon>
        <taxon>Tracheophyta</taxon>
        <taxon>Spermatophyta</taxon>
        <taxon>Magnoliopsida</taxon>
        <taxon>Ranunculales</taxon>
        <taxon>Papaveraceae</taxon>
        <taxon>Papaveroideae</taxon>
        <taxon>Macleaya</taxon>
    </lineage>
</organism>
<evidence type="ECO:0000256" key="1">
    <source>
        <dbReference type="ARBA" id="ARBA00008894"/>
    </source>
</evidence>
<dbReference type="Pfam" id="PF13855">
    <property type="entry name" value="LRR_8"/>
    <property type="match status" value="2"/>
</dbReference>
<proteinExistence type="inferred from homology"/>
<comment type="caution">
    <text evidence="7">The sequence shown here is derived from an EMBL/GenBank/DDBJ whole genome shotgun (WGS) entry which is preliminary data.</text>
</comment>
<evidence type="ECO:0000313" key="7">
    <source>
        <dbReference type="EMBL" id="OVA05790.1"/>
    </source>
</evidence>
<dbReference type="SUPFAM" id="SSF52058">
    <property type="entry name" value="L domain-like"/>
    <property type="match status" value="1"/>
</dbReference>
<dbReference type="InterPro" id="IPR002182">
    <property type="entry name" value="NB-ARC"/>
</dbReference>
<comment type="similarity">
    <text evidence="1">Belongs to the disease resistance NB-LRR family.</text>
</comment>
<dbReference type="InterPro" id="IPR050905">
    <property type="entry name" value="Plant_NBS-LRR"/>
</dbReference>
<dbReference type="Gene3D" id="1.10.8.430">
    <property type="entry name" value="Helical domain of apoptotic protease-activating factors"/>
    <property type="match status" value="1"/>
</dbReference>
<dbReference type="Proteomes" id="UP000195402">
    <property type="component" value="Unassembled WGS sequence"/>
</dbReference>
<feature type="domain" description="Disease resistance protein At4g27190-like leucine-rich repeats" evidence="6">
    <location>
        <begin position="654"/>
        <end position="750"/>
    </location>
</feature>
<dbReference type="InParanoid" id="A0A200Q5N6"/>
<dbReference type="InterPro" id="IPR027417">
    <property type="entry name" value="P-loop_NTPase"/>
</dbReference>
<dbReference type="Gene3D" id="3.80.10.10">
    <property type="entry name" value="Ribonuclease Inhibitor"/>
    <property type="match status" value="1"/>
</dbReference>
<dbReference type="InterPro" id="IPR032675">
    <property type="entry name" value="LRR_dom_sf"/>
</dbReference>
<dbReference type="FunCoup" id="A0A200Q5N6">
    <property type="interactions" value="17"/>
</dbReference>
<dbReference type="PRINTS" id="PR00364">
    <property type="entry name" value="DISEASERSIST"/>
</dbReference>
<name>A0A200Q5N6_MACCD</name>
<evidence type="ECO:0000256" key="4">
    <source>
        <dbReference type="ARBA" id="ARBA00022840"/>
    </source>
</evidence>
<dbReference type="PANTHER" id="PTHR33463:SF198">
    <property type="entry name" value="RPP4C3"/>
    <property type="match status" value="1"/>
</dbReference>
<dbReference type="GO" id="GO:0043531">
    <property type="term" value="F:ADP binding"/>
    <property type="evidence" value="ECO:0007669"/>
    <property type="project" value="InterPro"/>
</dbReference>
<dbReference type="OMA" id="ISFRIDM"/>
<reference evidence="7 8" key="1">
    <citation type="journal article" date="2017" name="Mol. Plant">
        <title>The Genome of Medicinal Plant Macleaya cordata Provides New Insights into Benzylisoquinoline Alkaloids Metabolism.</title>
        <authorList>
            <person name="Liu X."/>
            <person name="Liu Y."/>
            <person name="Huang P."/>
            <person name="Ma Y."/>
            <person name="Qing Z."/>
            <person name="Tang Q."/>
            <person name="Cao H."/>
            <person name="Cheng P."/>
            <person name="Zheng Y."/>
            <person name="Yuan Z."/>
            <person name="Zhou Y."/>
            <person name="Liu J."/>
            <person name="Tang Z."/>
            <person name="Zhuo Y."/>
            <person name="Zhang Y."/>
            <person name="Yu L."/>
            <person name="Huang J."/>
            <person name="Yang P."/>
            <person name="Peng Q."/>
            <person name="Zhang J."/>
            <person name="Jiang W."/>
            <person name="Zhang Z."/>
            <person name="Lin K."/>
            <person name="Ro D.K."/>
            <person name="Chen X."/>
            <person name="Xiong X."/>
            <person name="Shang Y."/>
            <person name="Huang S."/>
            <person name="Zeng J."/>
        </authorList>
    </citation>
    <scope>NUCLEOTIDE SEQUENCE [LARGE SCALE GENOMIC DNA]</scope>
    <source>
        <strain evidence="8">cv. BLH2017</strain>
        <tissue evidence="7">Root</tissue>
    </source>
</reference>
<dbReference type="SUPFAM" id="SSF52540">
    <property type="entry name" value="P-loop containing nucleoside triphosphate hydrolases"/>
    <property type="match status" value="1"/>
</dbReference>
<dbReference type="Pfam" id="PF23247">
    <property type="entry name" value="LRR_RPS2"/>
    <property type="match status" value="1"/>
</dbReference>
<dbReference type="STRING" id="56857.A0A200Q5N6"/>
<evidence type="ECO:0000256" key="2">
    <source>
        <dbReference type="ARBA" id="ARBA00022614"/>
    </source>
</evidence>
<keyword evidence="8" id="KW-1185">Reference proteome</keyword>
<dbReference type="EMBL" id="MVGT01003004">
    <property type="protein sequence ID" value="OVA05790.1"/>
    <property type="molecule type" value="Genomic_DNA"/>
</dbReference>